<proteinExistence type="predicted"/>
<protein>
    <submittedName>
        <fullName evidence="2">Transmembrane domain-containing protein</fullName>
    </submittedName>
</protein>
<keyword evidence="1" id="KW-1133">Transmembrane helix</keyword>
<feature type="transmembrane region" description="Helical" evidence="1">
    <location>
        <begin position="23"/>
        <end position="49"/>
    </location>
</feature>
<reference evidence="2" key="1">
    <citation type="submission" date="2015-07" db="EMBL/GenBank/DDBJ databases">
        <title>Adaptation to a free-living lifestyle via gene acquisitions in the diplomonad Trepomonas sp. PC1.</title>
        <authorList>
            <person name="Xu F."/>
            <person name="Jerlstrom-Hultqvist J."/>
            <person name="Kolisko M."/>
            <person name="Simpson A.G.B."/>
            <person name="Roger A.J."/>
            <person name="Svard S.G."/>
            <person name="Andersson J.O."/>
        </authorList>
    </citation>
    <scope>NUCLEOTIDE SEQUENCE</scope>
    <source>
        <strain evidence="2">PC1</strain>
    </source>
</reference>
<organism evidence="2">
    <name type="scientific">Trepomonas sp. PC1</name>
    <dbReference type="NCBI Taxonomy" id="1076344"/>
    <lineage>
        <taxon>Eukaryota</taxon>
        <taxon>Metamonada</taxon>
        <taxon>Diplomonadida</taxon>
        <taxon>Hexamitidae</taxon>
        <taxon>Hexamitinae</taxon>
        <taxon>Trepomonas</taxon>
    </lineage>
</organism>
<keyword evidence="1" id="KW-0472">Membrane</keyword>
<evidence type="ECO:0000313" key="2">
    <source>
        <dbReference type="EMBL" id="JAP93435.1"/>
    </source>
</evidence>
<keyword evidence="1 2" id="KW-0812">Transmembrane</keyword>
<dbReference type="AlphaFoldDB" id="A0A146KCN6"/>
<sequence>QNGRYVQQGVQSRRVKIPIPSRGMIGIFPLIVALLCTAIEIAVAFIDLIQNLATNTSEASAAFIESKGVLSASVMQFHMTWGMVMSITLSFIENSLRWLLYRKSCNLFGSINGLLSFIFLIVCLYTWMWANDGAGIIFICKYVLLSVGVRSSPEQVKEIAYSGDVKLVLDIIMSWVFPAQCVWVSIDCIISMCRKAKRVALMHVKVDNGRITCKLDKNELLRCEQ</sequence>
<dbReference type="EMBL" id="GDID01003171">
    <property type="protein sequence ID" value="JAP93435.1"/>
    <property type="molecule type" value="Transcribed_RNA"/>
</dbReference>
<feature type="non-terminal residue" evidence="2">
    <location>
        <position position="1"/>
    </location>
</feature>
<accession>A0A146KCN6</accession>
<gene>
    <name evidence="2" type="ORF">TPC1_14286</name>
</gene>
<feature type="transmembrane region" description="Helical" evidence="1">
    <location>
        <begin position="69"/>
        <end position="92"/>
    </location>
</feature>
<name>A0A146KCN6_9EUKA</name>
<feature type="transmembrane region" description="Helical" evidence="1">
    <location>
        <begin position="104"/>
        <end position="127"/>
    </location>
</feature>
<evidence type="ECO:0000256" key="1">
    <source>
        <dbReference type="SAM" id="Phobius"/>
    </source>
</evidence>